<sequence>MYNMDFKLRKFGMMIIKVTTPSNQMTHTDLEYVSNRPIELIHTSERETFDFVLE</sequence>
<evidence type="ECO:0000313" key="2">
    <source>
        <dbReference type="Proteomes" id="UP000245202"/>
    </source>
</evidence>
<name>A0A2R5F266_9BACL</name>
<keyword evidence="2" id="KW-1185">Reference proteome</keyword>
<dbReference type="Proteomes" id="UP000245202">
    <property type="component" value="Unassembled WGS sequence"/>
</dbReference>
<evidence type="ECO:0000313" key="1">
    <source>
        <dbReference type="EMBL" id="GBG09911.1"/>
    </source>
</evidence>
<organism evidence="1 2">
    <name type="scientific">Paenibacillus agaridevorans</name>
    <dbReference type="NCBI Taxonomy" id="171404"/>
    <lineage>
        <taxon>Bacteria</taxon>
        <taxon>Bacillati</taxon>
        <taxon>Bacillota</taxon>
        <taxon>Bacilli</taxon>
        <taxon>Bacillales</taxon>
        <taxon>Paenibacillaceae</taxon>
        <taxon>Paenibacillus</taxon>
    </lineage>
</organism>
<protein>
    <submittedName>
        <fullName evidence="1">Uncharacterized protein</fullName>
    </submittedName>
</protein>
<accession>A0A2R5F266</accession>
<gene>
    <name evidence="1" type="ORF">PAT3040_04588</name>
</gene>
<dbReference type="AlphaFoldDB" id="A0A2R5F266"/>
<proteinExistence type="predicted"/>
<dbReference type="EMBL" id="BDQX01000281">
    <property type="protein sequence ID" value="GBG09911.1"/>
    <property type="molecule type" value="Genomic_DNA"/>
</dbReference>
<comment type="caution">
    <text evidence="1">The sequence shown here is derived from an EMBL/GenBank/DDBJ whole genome shotgun (WGS) entry which is preliminary data.</text>
</comment>
<reference evidence="1 2" key="1">
    <citation type="submission" date="2017-08" db="EMBL/GenBank/DDBJ databases">
        <title>Substantial Increase in Enzyme Production by Combined Drug-Resistance Mutations in Paenibacillus agaridevorans.</title>
        <authorList>
            <person name="Tanaka Y."/>
            <person name="Funane K."/>
            <person name="Hosaka T."/>
            <person name="Shiwa Y."/>
            <person name="Fujita N."/>
            <person name="Miyazaki T."/>
            <person name="Yoshikawa H."/>
            <person name="Murakami K."/>
            <person name="Kasahara K."/>
            <person name="Inaoka T."/>
            <person name="Hiraga Y."/>
            <person name="Ochi K."/>
        </authorList>
    </citation>
    <scope>NUCLEOTIDE SEQUENCE [LARGE SCALE GENOMIC DNA]</scope>
    <source>
        <strain evidence="1 2">T-3040</strain>
    </source>
</reference>